<dbReference type="GO" id="GO:0003735">
    <property type="term" value="F:structural constituent of ribosome"/>
    <property type="evidence" value="ECO:0007669"/>
    <property type="project" value="UniProtKB-UniRule"/>
</dbReference>
<dbReference type="NCBIfam" id="TIGR03654">
    <property type="entry name" value="L6_bact"/>
    <property type="match status" value="1"/>
</dbReference>
<feature type="domain" description="Large ribosomal subunit protein uL6 alpha-beta" evidence="7">
    <location>
        <begin position="11"/>
        <end position="77"/>
    </location>
</feature>
<evidence type="ECO:0000313" key="9">
    <source>
        <dbReference type="Proteomes" id="UP000228781"/>
    </source>
</evidence>
<evidence type="ECO:0000256" key="4">
    <source>
        <dbReference type="HAMAP-Rule" id="MF_01365"/>
    </source>
</evidence>
<dbReference type="EMBL" id="PFSK01000014">
    <property type="protein sequence ID" value="PJC22988.1"/>
    <property type="molecule type" value="Genomic_DNA"/>
</dbReference>
<sequence length="179" mass="19216">MSKLAKKPFSIPEGVTVGKDNNRLILKGEKGELVLTIPPGIEVAKKENAVAVSGKESRIVGLFTSLVKNAITGINQGFRKELELVGVGYKAEVAGDILRLALGFSHPVEYKIPEGVKITMVENTKVVVEGVDKQLVGQVAAEIRKLRPPEPYKGKGIRYVGEVVRRKSGKAMKVTVGGA</sequence>
<dbReference type="PROSITE" id="PS00525">
    <property type="entry name" value="RIBOSOMAL_L6_1"/>
    <property type="match status" value="1"/>
</dbReference>
<comment type="similarity">
    <text evidence="1 4 5">Belongs to the universal ribosomal protein uL6 family.</text>
</comment>
<dbReference type="AlphaFoldDB" id="A0A2M8EJV4"/>
<dbReference type="InterPro" id="IPR036789">
    <property type="entry name" value="Ribosomal_uL6-like_a/b-dom_sf"/>
</dbReference>
<dbReference type="PANTHER" id="PTHR11655">
    <property type="entry name" value="60S/50S RIBOSOMAL PROTEIN L6/L9"/>
    <property type="match status" value="1"/>
</dbReference>
<dbReference type="PRINTS" id="PR00059">
    <property type="entry name" value="RIBOSOMALL6"/>
</dbReference>
<feature type="domain" description="Large ribosomal subunit protein uL6 alpha-beta" evidence="7">
    <location>
        <begin position="85"/>
        <end position="159"/>
    </location>
</feature>
<comment type="caution">
    <text evidence="8">The sequence shown here is derived from an EMBL/GenBank/DDBJ whole genome shotgun (WGS) entry which is preliminary data.</text>
</comment>
<dbReference type="PANTHER" id="PTHR11655:SF14">
    <property type="entry name" value="LARGE RIBOSOMAL SUBUNIT PROTEIN UL6M"/>
    <property type="match status" value="1"/>
</dbReference>
<evidence type="ECO:0000256" key="5">
    <source>
        <dbReference type="RuleBase" id="RU003869"/>
    </source>
</evidence>
<evidence type="ECO:0000256" key="2">
    <source>
        <dbReference type="ARBA" id="ARBA00022980"/>
    </source>
</evidence>
<organism evidence="8 9">
    <name type="scientific">candidate division WWE3 bacterium CG_4_9_14_0_2_um_filter_48_10</name>
    <dbReference type="NCBI Taxonomy" id="1975078"/>
    <lineage>
        <taxon>Bacteria</taxon>
        <taxon>Katanobacteria</taxon>
    </lineage>
</organism>
<accession>A0A2M8EJV4</accession>
<reference evidence="9" key="1">
    <citation type="submission" date="2017-09" db="EMBL/GenBank/DDBJ databases">
        <title>Depth-based differentiation of microbial function through sediment-hosted aquifers and enrichment of novel symbionts in the deep terrestrial subsurface.</title>
        <authorList>
            <person name="Probst A.J."/>
            <person name="Ladd B."/>
            <person name="Jarett J.K."/>
            <person name="Geller-Mcgrath D.E."/>
            <person name="Sieber C.M.K."/>
            <person name="Emerson J.B."/>
            <person name="Anantharaman K."/>
            <person name="Thomas B.C."/>
            <person name="Malmstrom R."/>
            <person name="Stieglmeier M."/>
            <person name="Klingl A."/>
            <person name="Woyke T."/>
            <person name="Ryan C.M."/>
            <person name="Banfield J.F."/>
        </authorList>
    </citation>
    <scope>NUCLEOTIDE SEQUENCE [LARGE SCALE GENOMIC DNA]</scope>
</reference>
<evidence type="ECO:0000256" key="1">
    <source>
        <dbReference type="ARBA" id="ARBA00009356"/>
    </source>
</evidence>
<dbReference type="SUPFAM" id="SSF56053">
    <property type="entry name" value="Ribosomal protein L6"/>
    <property type="match status" value="2"/>
</dbReference>
<dbReference type="GO" id="GO:0019843">
    <property type="term" value="F:rRNA binding"/>
    <property type="evidence" value="ECO:0007669"/>
    <property type="project" value="UniProtKB-UniRule"/>
</dbReference>
<name>A0A2M8EJV4_UNCKA</name>
<dbReference type="FunFam" id="3.90.930.12:FF:000001">
    <property type="entry name" value="50S ribosomal protein L6"/>
    <property type="match status" value="1"/>
</dbReference>
<proteinExistence type="inferred from homology"/>
<evidence type="ECO:0000313" key="8">
    <source>
        <dbReference type="EMBL" id="PJC22988.1"/>
    </source>
</evidence>
<gene>
    <name evidence="4" type="primary">rplF</name>
    <name evidence="8" type="ORF">CO059_01235</name>
</gene>
<evidence type="ECO:0000259" key="7">
    <source>
        <dbReference type="Pfam" id="PF00347"/>
    </source>
</evidence>
<keyword evidence="4 6" id="KW-0699">rRNA-binding</keyword>
<dbReference type="Pfam" id="PF00347">
    <property type="entry name" value="Ribosomal_L6"/>
    <property type="match status" value="2"/>
</dbReference>
<keyword evidence="4 6" id="KW-0694">RNA-binding</keyword>
<dbReference type="Proteomes" id="UP000228781">
    <property type="component" value="Unassembled WGS sequence"/>
</dbReference>
<dbReference type="InterPro" id="IPR019906">
    <property type="entry name" value="Ribosomal_uL6_bac-type"/>
</dbReference>
<comment type="function">
    <text evidence="4 6">This protein binds to the 23S rRNA, and is important in its secondary structure. It is located near the subunit interface in the base of the L7/L12 stalk, and near the tRNA binding site of the peptidyltransferase center.</text>
</comment>
<dbReference type="HAMAP" id="MF_01365_B">
    <property type="entry name" value="Ribosomal_uL6_B"/>
    <property type="match status" value="1"/>
</dbReference>
<evidence type="ECO:0000256" key="3">
    <source>
        <dbReference type="ARBA" id="ARBA00023274"/>
    </source>
</evidence>
<keyword evidence="3 4" id="KW-0687">Ribonucleoprotein</keyword>
<comment type="subunit">
    <text evidence="4">Part of the 50S ribosomal subunit.</text>
</comment>
<dbReference type="GO" id="GO:0002181">
    <property type="term" value="P:cytoplasmic translation"/>
    <property type="evidence" value="ECO:0007669"/>
    <property type="project" value="TreeGrafter"/>
</dbReference>
<keyword evidence="2 4" id="KW-0689">Ribosomal protein</keyword>
<dbReference type="InterPro" id="IPR002358">
    <property type="entry name" value="Ribosomal_uL6_CS"/>
</dbReference>
<evidence type="ECO:0000256" key="6">
    <source>
        <dbReference type="RuleBase" id="RU003870"/>
    </source>
</evidence>
<protein>
    <recommendedName>
        <fullName evidence="4">Large ribosomal subunit protein uL6</fullName>
    </recommendedName>
</protein>
<dbReference type="Gene3D" id="3.90.930.12">
    <property type="entry name" value="Ribosomal protein L6, alpha-beta domain"/>
    <property type="match status" value="2"/>
</dbReference>
<dbReference type="GO" id="GO:0022625">
    <property type="term" value="C:cytosolic large ribosomal subunit"/>
    <property type="evidence" value="ECO:0007669"/>
    <property type="project" value="UniProtKB-UniRule"/>
</dbReference>
<dbReference type="PIRSF" id="PIRSF002162">
    <property type="entry name" value="Ribosomal_L6"/>
    <property type="match status" value="1"/>
</dbReference>
<dbReference type="InterPro" id="IPR000702">
    <property type="entry name" value="Ribosomal_uL6-like"/>
</dbReference>
<dbReference type="InterPro" id="IPR020040">
    <property type="entry name" value="Ribosomal_uL6_a/b-dom"/>
</dbReference>